<evidence type="ECO:0000256" key="1">
    <source>
        <dbReference type="ARBA" id="ARBA00001947"/>
    </source>
</evidence>
<dbReference type="GO" id="GO:0006465">
    <property type="term" value="P:signal peptide processing"/>
    <property type="evidence" value="ECO:0007669"/>
    <property type="project" value="EnsemblFungi"/>
</dbReference>
<keyword evidence="8" id="KW-0547">Nucleotide-binding</keyword>
<dbReference type="FunFam" id="1.10.8.60:FF:000019">
    <property type="entry name" value="AFG3-like AAA ATPase 2"/>
    <property type="match status" value="1"/>
</dbReference>
<dbReference type="GO" id="GO:0005524">
    <property type="term" value="F:ATP binding"/>
    <property type="evidence" value="ECO:0007669"/>
    <property type="project" value="UniProtKB-KW"/>
</dbReference>
<dbReference type="FunFam" id="1.20.58.760:FF:000003">
    <property type="entry name" value="AFG3-like AAA ATPase 2"/>
    <property type="match status" value="1"/>
</dbReference>
<dbReference type="SUPFAM" id="SSF140990">
    <property type="entry name" value="FtsH protease domain-like"/>
    <property type="match status" value="1"/>
</dbReference>
<evidence type="ECO:0000256" key="2">
    <source>
        <dbReference type="ARBA" id="ARBA00004225"/>
    </source>
</evidence>
<dbReference type="AlphaFoldDB" id="A0A1L0CSR7"/>
<evidence type="ECO:0000256" key="12">
    <source>
        <dbReference type="ARBA" id="ARBA00022989"/>
    </source>
</evidence>
<organism evidence="20 21">
    <name type="scientific">Hanseniaspora guilliermondii</name>
    <dbReference type="NCBI Taxonomy" id="56406"/>
    <lineage>
        <taxon>Eukaryota</taxon>
        <taxon>Fungi</taxon>
        <taxon>Dikarya</taxon>
        <taxon>Ascomycota</taxon>
        <taxon>Saccharomycotina</taxon>
        <taxon>Saccharomycetes</taxon>
        <taxon>Saccharomycodales</taxon>
        <taxon>Saccharomycodaceae</taxon>
        <taxon>Hanseniaspora</taxon>
    </lineage>
</organism>
<dbReference type="Gene3D" id="3.40.1690.20">
    <property type="match status" value="1"/>
</dbReference>
<dbReference type="Pfam" id="PF00004">
    <property type="entry name" value="AAA"/>
    <property type="match status" value="1"/>
</dbReference>
<dbReference type="GO" id="GO:0030163">
    <property type="term" value="P:protein catabolic process"/>
    <property type="evidence" value="ECO:0007669"/>
    <property type="project" value="EnsemblFungi"/>
</dbReference>
<evidence type="ECO:0000259" key="19">
    <source>
        <dbReference type="SMART" id="SM00382"/>
    </source>
</evidence>
<dbReference type="VEuPathDB" id="FungiDB:HGUI_03850"/>
<keyword evidence="13" id="KW-0482">Metalloprotease</keyword>
<proteinExistence type="inferred from homology"/>
<comment type="similarity">
    <text evidence="3">In the C-terminal section; belongs to the peptidase M41 family.</text>
</comment>
<comment type="subunit">
    <text evidence="17">Component of the 850 kDa m-AAA protease complex, a heterohexamer composed of YTA12/RCA1 and YTA10/AFG3. Associates with the prohibitin complex, composed of PHB1 and PHB2, inhibiting the activity of the m-AAA protease complex.</text>
</comment>
<dbReference type="Proteomes" id="UP000183365">
    <property type="component" value="Unassembled WGS sequence"/>
</dbReference>
<keyword evidence="14" id="KW-0496">Mitochondrion</keyword>
<dbReference type="CDD" id="cd19501">
    <property type="entry name" value="RecA-like_FtsH"/>
    <property type="match status" value="1"/>
</dbReference>
<dbReference type="InterPro" id="IPR000642">
    <property type="entry name" value="Peptidase_M41"/>
</dbReference>
<evidence type="ECO:0000256" key="6">
    <source>
        <dbReference type="ARBA" id="ARBA00022692"/>
    </source>
</evidence>
<evidence type="ECO:0000256" key="7">
    <source>
        <dbReference type="ARBA" id="ARBA00022723"/>
    </source>
</evidence>
<evidence type="ECO:0000256" key="18">
    <source>
        <dbReference type="SAM" id="Phobius"/>
    </source>
</evidence>
<dbReference type="InterPro" id="IPR050928">
    <property type="entry name" value="ATP-dep_Zn_Metalloprotease"/>
</dbReference>
<dbReference type="PANTHER" id="PTHR43655:SF2">
    <property type="entry name" value="AFG3 LIKE MATRIX AAA PEPTIDASE SUBUNIT 2, ISOFORM A"/>
    <property type="match status" value="1"/>
</dbReference>
<keyword evidence="9" id="KW-0378">Hydrolase</keyword>
<evidence type="ECO:0000256" key="3">
    <source>
        <dbReference type="ARBA" id="ARBA00010044"/>
    </source>
</evidence>
<comment type="similarity">
    <text evidence="4">In the N-terminal section; belongs to the AAA ATPase family.</text>
</comment>
<keyword evidence="15 18" id="KW-0472">Membrane</keyword>
<keyword evidence="5" id="KW-0645">Protease</keyword>
<evidence type="ECO:0000256" key="5">
    <source>
        <dbReference type="ARBA" id="ARBA00022670"/>
    </source>
</evidence>
<evidence type="ECO:0000256" key="4">
    <source>
        <dbReference type="ARBA" id="ARBA00010550"/>
    </source>
</evidence>
<dbReference type="NCBIfam" id="TIGR01241">
    <property type="entry name" value="FtsH_fam"/>
    <property type="match status" value="1"/>
</dbReference>
<evidence type="ECO:0000313" key="21">
    <source>
        <dbReference type="Proteomes" id="UP000183365"/>
    </source>
</evidence>
<gene>
    <name evidence="20" type="ORF">HGUI_03850</name>
</gene>
<evidence type="ECO:0000256" key="15">
    <source>
        <dbReference type="ARBA" id="ARBA00023136"/>
    </source>
</evidence>
<dbReference type="InterPro" id="IPR037219">
    <property type="entry name" value="Peptidase_M41-like"/>
</dbReference>
<dbReference type="GO" id="GO:0046872">
    <property type="term" value="F:metal ion binding"/>
    <property type="evidence" value="ECO:0007669"/>
    <property type="project" value="UniProtKB-KW"/>
</dbReference>
<dbReference type="FunFam" id="3.40.50.300:FF:000001">
    <property type="entry name" value="ATP-dependent zinc metalloprotease FtsH"/>
    <property type="match status" value="1"/>
</dbReference>
<evidence type="ECO:0000256" key="14">
    <source>
        <dbReference type="ARBA" id="ARBA00023128"/>
    </source>
</evidence>
<dbReference type="EMBL" id="FQNF01000126">
    <property type="protein sequence ID" value="SGZ41649.1"/>
    <property type="molecule type" value="Genomic_DNA"/>
</dbReference>
<dbReference type="HAMAP" id="MF_01458">
    <property type="entry name" value="FtsH"/>
    <property type="match status" value="1"/>
</dbReference>
<dbReference type="Pfam" id="PF01434">
    <property type="entry name" value="Peptidase_M41"/>
    <property type="match status" value="1"/>
</dbReference>
<dbReference type="InterPro" id="IPR003593">
    <property type="entry name" value="AAA+_ATPase"/>
</dbReference>
<dbReference type="GO" id="GO:0004176">
    <property type="term" value="F:ATP-dependent peptidase activity"/>
    <property type="evidence" value="ECO:0007669"/>
    <property type="project" value="InterPro"/>
</dbReference>
<comment type="cofactor">
    <cofactor evidence="1">
        <name>Zn(2+)</name>
        <dbReference type="ChEBI" id="CHEBI:29105"/>
    </cofactor>
</comment>
<comment type="subcellular location">
    <subcellularLocation>
        <location evidence="2">Mitochondrion membrane</location>
        <topology evidence="2">Multi-pass membrane protein</topology>
    </subcellularLocation>
</comment>
<keyword evidence="7" id="KW-0479">Metal-binding</keyword>
<keyword evidence="10" id="KW-0862">Zinc</keyword>
<evidence type="ECO:0000256" key="11">
    <source>
        <dbReference type="ARBA" id="ARBA00022840"/>
    </source>
</evidence>
<sequence>MNQSLIKRSNNIQKWNIKPLLTLKKSYSLNHFMNNKHISNSISLFQNSNINRIFGNLNNNFNNNFNNKNNNNNNQGPPKPPKLAIVLFIASLLFPFYANSGSSSNNDNQQNFAGGSSDTITFQDFIGSYLTNDLQKSNIDKITVAEKSVVTVYFKTTANTIQFTIGSIKQFEDYMNRYSPDTPIYYMMNQPSNLQMIGAFISPVVTLGILYYFTRGQFGGGGSPFNRLSGMTKSKAQVHYPKNYIPPASAPPNTTATNAINVKFDDVAGCQESKAEIMEFVDFLKNPHLYNNLGAKIPKGCILHGPPGTGKTLLAKACSNEAGVPFISISGSEFVEMFVGVGAGRIRDLFKLARTLSPCIIFIDEIDAIGKKRNNNKISNGNDERENTLNQLLIEMDGFNTSQPGKEVILMASTNRLEILDDALLRPGRFDRKIEIDLPDLEGRKQIYKIHLKKLKLSPKSEMDFLAGKLSSITAGFSGADIANVCNEAALIAVRFDSNHVEFAHFEEAISRTIAGLEKKSKVLPPDQKKIVAFHEAGHAICGWFLKNCDPLLKVTIVPRGSAALGYAQYVPSDNNLMTREQYMDTMVMALGGRCSEEIFFDSVTSGAQNDFQKVTSIASKMCKELGMSSELGYINFATGDSQGISITKPFSEKTAQVLDQEVKNIVTECHEKCIALLTENKEAVEKVANRLLEKETITRKDMLELLGKRPYPEKHNEFEKYLEQ</sequence>
<dbReference type="GO" id="GO:0004222">
    <property type="term" value="F:metalloendopeptidase activity"/>
    <property type="evidence" value="ECO:0007669"/>
    <property type="project" value="InterPro"/>
</dbReference>
<comment type="catalytic activity">
    <reaction evidence="16">
        <text>ATP + H2O = ADP + phosphate + H(+)</text>
        <dbReference type="Rhea" id="RHEA:13065"/>
        <dbReference type="ChEBI" id="CHEBI:15377"/>
        <dbReference type="ChEBI" id="CHEBI:15378"/>
        <dbReference type="ChEBI" id="CHEBI:30616"/>
        <dbReference type="ChEBI" id="CHEBI:43474"/>
        <dbReference type="ChEBI" id="CHEBI:456216"/>
    </reaction>
    <physiologicalReaction direction="left-to-right" evidence="16">
        <dbReference type="Rhea" id="RHEA:13066"/>
    </physiologicalReaction>
</comment>
<feature type="domain" description="AAA+ ATPase" evidence="19">
    <location>
        <begin position="297"/>
        <end position="440"/>
    </location>
</feature>
<dbReference type="InterPro" id="IPR005936">
    <property type="entry name" value="FtsH"/>
</dbReference>
<evidence type="ECO:0000256" key="8">
    <source>
        <dbReference type="ARBA" id="ARBA00022741"/>
    </source>
</evidence>
<dbReference type="SMART" id="SM00382">
    <property type="entry name" value="AAA"/>
    <property type="match status" value="1"/>
</dbReference>
<dbReference type="InterPro" id="IPR027417">
    <property type="entry name" value="P-loop_NTPase"/>
</dbReference>
<accession>A0A1L0CSR7</accession>
<dbReference type="GO" id="GO:0030150">
    <property type="term" value="P:protein import into mitochondrial matrix"/>
    <property type="evidence" value="ECO:0007669"/>
    <property type="project" value="EnsemblFungi"/>
</dbReference>
<dbReference type="Gene3D" id="1.10.8.60">
    <property type="match status" value="1"/>
</dbReference>
<keyword evidence="11" id="KW-0067">ATP-binding</keyword>
<dbReference type="InterPro" id="IPR041569">
    <property type="entry name" value="AAA_lid_3"/>
</dbReference>
<evidence type="ECO:0000256" key="17">
    <source>
        <dbReference type="ARBA" id="ARBA00065348"/>
    </source>
</evidence>
<dbReference type="SUPFAM" id="SSF52540">
    <property type="entry name" value="P-loop containing nucleoside triphosphate hydrolases"/>
    <property type="match status" value="1"/>
</dbReference>
<evidence type="ECO:0000256" key="13">
    <source>
        <dbReference type="ARBA" id="ARBA00023049"/>
    </source>
</evidence>
<dbReference type="PANTHER" id="PTHR43655">
    <property type="entry name" value="ATP-DEPENDENT PROTEASE"/>
    <property type="match status" value="1"/>
</dbReference>
<evidence type="ECO:0000313" key="20">
    <source>
        <dbReference type="EMBL" id="SGZ41649.1"/>
    </source>
</evidence>
<dbReference type="GO" id="GO:0034982">
    <property type="term" value="P:mitochondrial protein processing"/>
    <property type="evidence" value="ECO:0007669"/>
    <property type="project" value="TreeGrafter"/>
</dbReference>
<evidence type="ECO:0000256" key="9">
    <source>
        <dbReference type="ARBA" id="ARBA00022801"/>
    </source>
</evidence>
<keyword evidence="21" id="KW-1185">Reference proteome</keyword>
<dbReference type="OrthoDB" id="1413014at2759"/>
<dbReference type="GO" id="GO:0005745">
    <property type="term" value="C:m-AAA complex"/>
    <property type="evidence" value="ECO:0007669"/>
    <property type="project" value="EnsemblFungi"/>
</dbReference>
<evidence type="ECO:0000256" key="16">
    <source>
        <dbReference type="ARBA" id="ARBA00048778"/>
    </source>
</evidence>
<protein>
    <submittedName>
        <fullName evidence="20">Related to Mitochondrial respiratory chain complexes assembly protein AFG3</fullName>
    </submittedName>
</protein>
<feature type="transmembrane region" description="Helical" evidence="18">
    <location>
        <begin position="194"/>
        <end position="213"/>
    </location>
</feature>
<dbReference type="Pfam" id="PF17862">
    <property type="entry name" value="AAA_lid_3"/>
    <property type="match status" value="1"/>
</dbReference>
<dbReference type="GO" id="GO:0097002">
    <property type="term" value="C:mitochondrial inner boundary membrane"/>
    <property type="evidence" value="ECO:0007669"/>
    <property type="project" value="EnsemblFungi"/>
</dbReference>
<dbReference type="InterPro" id="IPR003959">
    <property type="entry name" value="ATPase_AAA_core"/>
</dbReference>
<keyword evidence="12 18" id="KW-1133">Transmembrane helix</keyword>
<dbReference type="Gene3D" id="3.40.50.300">
    <property type="entry name" value="P-loop containing nucleotide triphosphate hydrolases"/>
    <property type="match status" value="1"/>
</dbReference>
<name>A0A1L0CSR7_9ASCO</name>
<keyword evidence="6 18" id="KW-0812">Transmembrane</keyword>
<dbReference type="Gene3D" id="1.20.58.760">
    <property type="entry name" value="Peptidase M41"/>
    <property type="match status" value="1"/>
</dbReference>
<evidence type="ECO:0000256" key="10">
    <source>
        <dbReference type="ARBA" id="ARBA00022833"/>
    </source>
</evidence>
<dbReference type="GO" id="GO:0016887">
    <property type="term" value="F:ATP hydrolysis activity"/>
    <property type="evidence" value="ECO:0007669"/>
    <property type="project" value="EnsemblFungi"/>
</dbReference>
<dbReference type="GO" id="GO:0140567">
    <property type="term" value="F:membrane protein dislocase activity"/>
    <property type="evidence" value="ECO:0007669"/>
    <property type="project" value="EnsemblFungi"/>
</dbReference>
<dbReference type="GO" id="GO:0065003">
    <property type="term" value="P:protein-containing complex assembly"/>
    <property type="evidence" value="ECO:0007669"/>
    <property type="project" value="EnsemblFungi"/>
</dbReference>
<reference evidence="21" key="1">
    <citation type="submission" date="2016-11" db="EMBL/GenBank/DDBJ databases">
        <authorList>
            <person name="Guldener U."/>
        </authorList>
    </citation>
    <scope>NUCLEOTIDE SEQUENCE [LARGE SCALE GENOMIC DNA]</scope>
</reference>